<name>A0A1Y2KWF9_9PROT</name>
<dbReference type="AlphaFoldDB" id="A0A1Y2KWF9"/>
<dbReference type="STRING" id="1293891.TMES_18130"/>
<dbReference type="Pfam" id="PF11950">
    <property type="entry name" value="DUF3467"/>
    <property type="match status" value="1"/>
</dbReference>
<sequence length="88" mass="10101">MTTDTDQRKINWDDANMRSTYANVSNVASTREEVMLLFGTSQVWSSSQDDVRVQLSDRIIMSPFAAKRLKKILDHTLAEYERVYGKLG</sequence>
<dbReference type="Proteomes" id="UP000193391">
    <property type="component" value="Unassembled WGS sequence"/>
</dbReference>
<comment type="caution">
    <text evidence="1">The sequence shown here is derived from an EMBL/GenBank/DDBJ whole genome shotgun (WGS) entry which is preliminary data.</text>
</comment>
<dbReference type="EMBL" id="JFKA01000011">
    <property type="protein sequence ID" value="OSQ36462.1"/>
    <property type="molecule type" value="Genomic_DNA"/>
</dbReference>
<evidence type="ECO:0008006" key="3">
    <source>
        <dbReference type="Google" id="ProtNLM"/>
    </source>
</evidence>
<keyword evidence="2" id="KW-1185">Reference proteome</keyword>
<protein>
    <recommendedName>
        <fullName evidence="3">DUF3467 domain-containing protein</fullName>
    </recommendedName>
</protein>
<evidence type="ECO:0000313" key="2">
    <source>
        <dbReference type="Proteomes" id="UP000193391"/>
    </source>
</evidence>
<reference evidence="1 2" key="1">
    <citation type="submission" date="2014-03" db="EMBL/GenBank/DDBJ databases">
        <title>The draft genome sequence of Thalassospira mesophila JCM 18969.</title>
        <authorList>
            <person name="Lai Q."/>
            <person name="Shao Z."/>
        </authorList>
    </citation>
    <scope>NUCLEOTIDE SEQUENCE [LARGE SCALE GENOMIC DNA]</scope>
    <source>
        <strain evidence="1 2">JCM 18969</strain>
    </source>
</reference>
<organism evidence="1 2">
    <name type="scientific">Thalassospira mesophila</name>
    <dbReference type="NCBI Taxonomy" id="1293891"/>
    <lineage>
        <taxon>Bacteria</taxon>
        <taxon>Pseudomonadati</taxon>
        <taxon>Pseudomonadota</taxon>
        <taxon>Alphaproteobacteria</taxon>
        <taxon>Rhodospirillales</taxon>
        <taxon>Thalassospiraceae</taxon>
        <taxon>Thalassospira</taxon>
    </lineage>
</organism>
<proteinExistence type="predicted"/>
<dbReference type="InterPro" id="IPR021857">
    <property type="entry name" value="DUF3467"/>
</dbReference>
<accession>A0A1Y2KWF9</accession>
<evidence type="ECO:0000313" key="1">
    <source>
        <dbReference type="EMBL" id="OSQ36462.1"/>
    </source>
</evidence>
<gene>
    <name evidence="1" type="ORF">TMES_18130</name>
</gene>